<name>A0A139SVT3_9GAMM</name>
<evidence type="ECO:0000313" key="2">
    <source>
        <dbReference type="Proteomes" id="UP000072660"/>
    </source>
</evidence>
<gene>
    <name evidence="1" type="ORF">AXE65_12770</name>
</gene>
<evidence type="ECO:0000313" key="1">
    <source>
        <dbReference type="EMBL" id="KXU38562.1"/>
    </source>
</evidence>
<dbReference type="EMBL" id="LSZO01000114">
    <property type="protein sequence ID" value="KXU38562.1"/>
    <property type="molecule type" value="Genomic_DNA"/>
</dbReference>
<sequence>MQQKDPSAMHRGLMEGTGNRLQSIGAKRVAGGDLYQLPFELTEEEKASLSATKEQMAQSFKRAFPPPYARAAA</sequence>
<reference evidence="1 2" key="1">
    <citation type="submission" date="2016-02" db="EMBL/GenBank/DDBJ databases">
        <authorList>
            <person name="Wen L."/>
            <person name="He K."/>
            <person name="Yang H."/>
        </authorList>
    </citation>
    <scope>NUCLEOTIDE SEQUENCE [LARGE SCALE GENOMIC DNA]</scope>
    <source>
        <strain evidence="1 2">CV58</strain>
    </source>
</reference>
<protein>
    <submittedName>
        <fullName evidence="1">Uncharacterized protein</fullName>
    </submittedName>
</protein>
<organism evidence="1 2">
    <name type="scientific">Ventosimonas gracilis</name>
    <dbReference type="NCBI Taxonomy" id="1680762"/>
    <lineage>
        <taxon>Bacteria</taxon>
        <taxon>Pseudomonadati</taxon>
        <taxon>Pseudomonadota</taxon>
        <taxon>Gammaproteobacteria</taxon>
        <taxon>Pseudomonadales</taxon>
        <taxon>Ventosimonadaceae</taxon>
        <taxon>Ventosimonas</taxon>
    </lineage>
</organism>
<dbReference type="Proteomes" id="UP000072660">
    <property type="component" value="Unassembled WGS sequence"/>
</dbReference>
<keyword evidence="2" id="KW-1185">Reference proteome</keyword>
<proteinExistence type="predicted"/>
<comment type="caution">
    <text evidence="1">The sequence shown here is derived from an EMBL/GenBank/DDBJ whole genome shotgun (WGS) entry which is preliminary data.</text>
</comment>
<accession>A0A139SVT3</accession>
<dbReference type="AlphaFoldDB" id="A0A139SVT3"/>